<feature type="coiled-coil region" evidence="11">
    <location>
        <begin position="490"/>
        <end position="517"/>
    </location>
</feature>
<proteinExistence type="inferred from homology"/>
<feature type="region of interest" description="Disordered" evidence="12">
    <location>
        <begin position="328"/>
        <end position="372"/>
    </location>
</feature>
<evidence type="ECO:0000256" key="8">
    <source>
        <dbReference type="ARBA" id="ARBA00023125"/>
    </source>
</evidence>
<evidence type="ECO:0000256" key="5">
    <source>
        <dbReference type="ARBA" id="ARBA00022771"/>
    </source>
</evidence>
<dbReference type="AlphaFoldDB" id="A0A2A6CIJ9"/>
<evidence type="ECO:0000313" key="13">
    <source>
        <dbReference type="EnsemblMetazoa" id="PPA04120.1"/>
    </source>
</evidence>
<evidence type="ECO:0000256" key="9">
    <source>
        <dbReference type="ARBA" id="ARBA00023163"/>
    </source>
</evidence>
<keyword evidence="4" id="KW-0677">Repeat</keyword>
<evidence type="ECO:0000256" key="10">
    <source>
        <dbReference type="ARBA" id="ARBA00023242"/>
    </source>
</evidence>
<organism evidence="13 14">
    <name type="scientific">Pristionchus pacificus</name>
    <name type="common">Parasitic nematode worm</name>
    <dbReference type="NCBI Taxonomy" id="54126"/>
    <lineage>
        <taxon>Eukaryota</taxon>
        <taxon>Metazoa</taxon>
        <taxon>Ecdysozoa</taxon>
        <taxon>Nematoda</taxon>
        <taxon>Chromadorea</taxon>
        <taxon>Rhabditida</taxon>
        <taxon>Rhabditina</taxon>
        <taxon>Diplogasteromorpha</taxon>
        <taxon>Diplogasteroidea</taxon>
        <taxon>Neodiplogasteridae</taxon>
        <taxon>Pristionchus</taxon>
    </lineage>
</organism>
<dbReference type="OrthoDB" id="4748970at2759"/>
<feature type="compositionally biased region" description="Low complexity" evidence="12">
    <location>
        <begin position="333"/>
        <end position="354"/>
    </location>
</feature>
<accession>A0A2A6CIJ9</accession>
<feature type="region of interest" description="Disordered" evidence="12">
    <location>
        <begin position="163"/>
        <end position="186"/>
    </location>
</feature>
<keyword evidence="8" id="KW-0238">DNA-binding</keyword>
<evidence type="ECO:0000256" key="11">
    <source>
        <dbReference type="SAM" id="Coils"/>
    </source>
</evidence>
<dbReference type="FunFam" id="3.30.160.60:FF:000065">
    <property type="entry name" value="B-cell CLL/lymphoma 6, member B"/>
    <property type="match status" value="1"/>
</dbReference>
<feature type="compositionally biased region" description="Basic and acidic residues" evidence="12">
    <location>
        <begin position="12"/>
        <end position="22"/>
    </location>
</feature>
<keyword evidence="14" id="KW-1185">Reference proteome</keyword>
<dbReference type="InterPro" id="IPR013087">
    <property type="entry name" value="Znf_C2H2_type"/>
</dbReference>
<protein>
    <submittedName>
        <fullName evidence="13">Klf-1</fullName>
    </submittedName>
</protein>
<dbReference type="PANTHER" id="PTHR23235:SF166">
    <property type="entry name" value="DENDRITIC ARBOR REDUCTION PROTEIN 1"/>
    <property type="match status" value="1"/>
</dbReference>
<dbReference type="Gene3D" id="3.30.160.60">
    <property type="entry name" value="Classic Zinc Finger"/>
    <property type="match status" value="3"/>
</dbReference>
<reference evidence="14" key="1">
    <citation type="journal article" date="2008" name="Nat. Genet.">
        <title>The Pristionchus pacificus genome provides a unique perspective on nematode lifestyle and parasitism.</title>
        <authorList>
            <person name="Dieterich C."/>
            <person name="Clifton S.W."/>
            <person name="Schuster L.N."/>
            <person name="Chinwalla A."/>
            <person name="Delehaunty K."/>
            <person name="Dinkelacker I."/>
            <person name="Fulton L."/>
            <person name="Fulton R."/>
            <person name="Godfrey J."/>
            <person name="Minx P."/>
            <person name="Mitreva M."/>
            <person name="Roeseler W."/>
            <person name="Tian H."/>
            <person name="Witte H."/>
            <person name="Yang S.P."/>
            <person name="Wilson R.K."/>
            <person name="Sommer R.J."/>
        </authorList>
    </citation>
    <scope>NUCLEOTIDE SEQUENCE [LARGE SCALE GENOMIC DNA]</scope>
    <source>
        <strain evidence="14">PS312</strain>
    </source>
</reference>
<evidence type="ECO:0000256" key="1">
    <source>
        <dbReference type="ARBA" id="ARBA00004123"/>
    </source>
</evidence>
<dbReference type="GO" id="GO:0000981">
    <property type="term" value="F:DNA-binding transcription factor activity, RNA polymerase II-specific"/>
    <property type="evidence" value="ECO:0000318"/>
    <property type="project" value="GO_Central"/>
</dbReference>
<keyword evidence="9" id="KW-0804">Transcription</keyword>
<evidence type="ECO:0000256" key="7">
    <source>
        <dbReference type="ARBA" id="ARBA00023015"/>
    </source>
</evidence>
<feature type="region of interest" description="Disordered" evidence="12">
    <location>
        <begin position="521"/>
        <end position="564"/>
    </location>
</feature>
<dbReference type="GO" id="GO:0008270">
    <property type="term" value="F:zinc ion binding"/>
    <property type="evidence" value="ECO:0007669"/>
    <property type="project" value="UniProtKB-KW"/>
</dbReference>
<keyword evidence="6" id="KW-0862">Zinc</keyword>
<keyword evidence="10" id="KW-0539">Nucleus</keyword>
<dbReference type="InterPro" id="IPR036236">
    <property type="entry name" value="Znf_C2H2_sf"/>
</dbReference>
<dbReference type="PROSITE" id="PS50157">
    <property type="entry name" value="ZINC_FINGER_C2H2_2"/>
    <property type="match status" value="3"/>
</dbReference>
<evidence type="ECO:0000256" key="6">
    <source>
        <dbReference type="ARBA" id="ARBA00022833"/>
    </source>
</evidence>
<evidence type="ECO:0000256" key="4">
    <source>
        <dbReference type="ARBA" id="ARBA00022737"/>
    </source>
</evidence>
<keyword evidence="3" id="KW-0479">Metal-binding</keyword>
<feature type="region of interest" description="Disordered" evidence="12">
    <location>
        <begin position="1"/>
        <end position="25"/>
    </location>
</feature>
<dbReference type="PROSITE" id="PS00028">
    <property type="entry name" value="ZINC_FINGER_C2H2_1"/>
    <property type="match status" value="3"/>
</dbReference>
<reference evidence="13" key="2">
    <citation type="submission" date="2022-06" db="UniProtKB">
        <authorList>
            <consortium name="EnsemblMetazoa"/>
        </authorList>
    </citation>
    <scope>IDENTIFICATION</scope>
    <source>
        <strain evidence="13">PS312</strain>
    </source>
</reference>
<evidence type="ECO:0000313" key="14">
    <source>
        <dbReference type="Proteomes" id="UP000005239"/>
    </source>
</evidence>
<keyword evidence="7" id="KW-0805">Transcription regulation</keyword>
<evidence type="ECO:0000256" key="12">
    <source>
        <dbReference type="SAM" id="MobiDB-lite"/>
    </source>
</evidence>
<dbReference type="SMART" id="SM00355">
    <property type="entry name" value="ZnF_C2H2"/>
    <property type="match status" value="3"/>
</dbReference>
<dbReference type="FunFam" id="3.30.160.60:FF:000018">
    <property type="entry name" value="Krueppel-like factor 15"/>
    <property type="match status" value="1"/>
</dbReference>
<evidence type="ECO:0000256" key="3">
    <source>
        <dbReference type="ARBA" id="ARBA00022723"/>
    </source>
</evidence>
<sequence>MYTQTKTTTSSSEERIISRESSRTQLGSTLIRMPNKPHLSIDASARAANIVKLSPGYIETTTSSSSTASSQDDATRRILEVTQQYSAFGTKVLEMMGQASDVPSLADQQLRFAATSSRQLRKPYSDCLPARVRLTICGPQLDRLLGVTSPHYRTSTRFQSTVFQTDSTDDSGRATTSSDTSSICDFDEPSGAFSVYRRPSQPNPGDLSSSSGIFDSGLDFASMQHRMDAIRADFFNRTASMGMLSGFQTPTSSLGSALQELTMGGAFSPLRSSFRAEHPSLARSSSFGVNDILQDTLRHCASMSNINVPPATTPKVHRVPIKIVHQRSSEEIPSTSTFNPTTVPFNPTVPTSSPFNRPSTSQHSPAHESTTSSFAPFQMHHKSSFGPLQVDTSSGCRTGLGALANLPGLSSVQTGGLSDDSRMMDVGGSPLGRTSDLPSSISSSSSSFLYQPFPTDELERTIQKLTADSCLAAMPNRDGLVDPAAIRSQLEAVRRQMKMMEDLIADAEGAREMEERRRRLHLDEEEDEDMEAGPASPSSSSEVSSTGGSASGVRASSTTRSRVHECTHPGCGKVYTKSSHLKAHYRTHTGEQGYGEKPYACTWANCDWRFARSDELTRHLRKHTGDKPYKCPHCFRSFARSDHLSLHLKRH</sequence>
<feature type="compositionally biased region" description="Polar residues" evidence="12">
    <location>
        <begin position="355"/>
        <end position="372"/>
    </location>
</feature>
<dbReference type="SUPFAM" id="SSF57667">
    <property type="entry name" value="beta-beta-alpha zinc fingers"/>
    <property type="match status" value="2"/>
</dbReference>
<dbReference type="PANTHER" id="PTHR23235">
    <property type="entry name" value="KRUEPPEL-LIKE TRANSCRIPTION FACTOR"/>
    <property type="match status" value="1"/>
</dbReference>
<dbReference type="GO" id="GO:0006357">
    <property type="term" value="P:regulation of transcription by RNA polymerase II"/>
    <property type="evidence" value="ECO:0000318"/>
    <property type="project" value="GO_Central"/>
</dbReference>
<dbReference type="Pfam" id="PF00096">
    <property type="entry name" value="zf-C2H2"/>
    <property type="match status" value="3"/>
</dbReference>
<accession>A0A8R1Y768</accession>
<dbReference type="FunFam" id="3.30.160.60:FF:002639">
    <property type="entry name" value="Kruppel-Like Factor (Zinc finger protein)"/>
    <property type="match status" value="1"/>
</dbReference>
<name>A0A2A6CIJ9_PRIPA</name>
<feature type="compositionally biased region" description="Low complexity" evidence="12">
    <location>
        <begin position="532"/>
        <end position="560"/>
    </location>
</feature>
<dbReference type="GO" id="GO:0000978">
    <property type="term" value="F:RNA polymerase II cis-regulatory region sequence-specific DNA binding"/>
    <property type="evidence" value="ECO:0000318"/>
    <property type="project" value="GO_Central"/>
</dbReference>
<dbReference type="Proteomes" id="UP000005239">
    <property type="component" value="Unassembled WGS sequence"/>
</dbReference>
<comment type="similarity">
    <text evidence="2">Belongs to the krueppel C2H2-type zinc-finger protein family.</text>
</comment>
<keyword evidence="5" id="KW-0863">Zinc-finger</keyword>
<gene>
    <name evidence="13" type="primary">WBGene00093674</name>
</gene>
<feature type="compositionally biased region" description="Polar residues" evidence="12">
    <location>
        <begin position="173"/>
        <end position="183"/>
    </location>
</feature>
<dbReference type="GO" id="GO:0005634">
    <property type="term" value="C:nucleus"/>
    <property type="evidence" value="ECO:0007669"/>
    <property type="project" value="UniProtKB-SubCell"/>
</dbReference>
<comment type="subcellular location">
    <subcellularLocation>
        <location evidence="1">Nucleus</location>
    </subcellularLocation>
</comment>
<evidence type="ECO:0000256" key="2">
    <source>
        <dbReference type="ARBA" id="ARBA00006991"/>
    </source>
</evidence>
<dbReference type="EnsemblMetazoa" id="PPA04120.1">
    <property type="protein sequence ID" value="PPA04120.1"/>
    <property type="gene ID" value="WBGene00093674"/>
</dbReference>
<keyword evidence="11" id="KW-0175">Coiled coil</keyword>